<feature type="region of interest" description="Disordered" evidence="5">
    <location>
        <begin position="575"/>
        <end position="599"/>
    </location>
</feature>
<dbReference type="RefSeq" id="WP_160895057.1">
    <property type="nucleotide sequence ID" value="NZ_WUMU01000016.1"/>
</dbReference>
<accession>A0A6L7G616</accession>
<reference evidence="7 8" key="1">
    <citation type="submission" date="2019-12" db="EMBL/GenBank/DDBJ databases">
        <authorList>
            <person name="Li M."/>
        </authorList>
    </citation>
    <scope>NUCLEOTIDE SEQUENCE [LARGE SCALE GENOMIC DNA]</scope>
    <source>
        <strain evidence="7 8">GBMRC 2024</strain>
    </source>
</reference>
<dbReference type="PANTHER" id="PTHR43400:SF10">
    <property type="entry name" value="3-OXOSTEROID 1-DEHYDROGENASE"/>
    <property type="match status" value="1"/>
</dbReference>
<evidence type="ECO:0000256" key="2">
    <source>
        <dbReference type="ARBA" id="ARBA00022630"/>
    </source>
</evidence>
<evidence type="ECO:0000256" key="4">
    <source>
        <dbReference type="ARBA" id="ARBA00023002"/>
    </source>
</evidence>
<evidence type="ECO:0000256" key="3">
    <source>
        <dbReference type="ARBA" id="ARBA00022827"/>
    </source>
</evidence>
<evidence type="ECO:0000256" key="5">
    <source>
        <dbReference type="SAM" id="MobiDB-lite"/>
    </source>
</evidence>
<dbReference type="InterPro" id="IPR036188">
    <property type="entry name" value="FAD/NAD-bd_sf"/>
</dbReference>
<keyword evidence="3" id="KW-0274">FAD</keyword>
<keyword evidence="4" id="KW-0560">Oxidoreductase</keyword>
<dbReference type="GO" id="GO:0008202">
    <property type="term" value="P:steroid metabolic process"/>
    <property type="evidence" value="ECO:0007669"/>
    <property type="project" value="UniProtKB-ARBA"/>
</dbReference>
<dbReference type="SUPFAM" id="SSF51905">
    <property type="entry name" value="FAD/NAD(P)-binding domain"/>
    <property type="match status" value="1"/>
</dbReference>
<dbReference type="InterPro" id="IPR050315">
    <property type="entry name" value="FAD-oxidoreductase_2"/>
</dbReference>
<dbReference type="EMBL" id="WUMU01000016">
    <property type="protein sequence ID" value="MXN18928.1"/>
    <property type="molecule type" value="Genomic_DNA"/>
</dbReference>
<name>A0A6L7G616_9RHOB</name>
<comment type="caution">
    <text evidence="7">The sequence shown here is derived from an EMBL/GenBank/DDBJ whole genome shotgun (WGS) entry which is preliminary data.</text>
</comment>
<evidence type="ECO:0000313" key="8">
    <source>
        <dbReference type="Proteomes" id="UP000477911"/>
    </source>
</evidence>
<dbReference type="GO" id="GO:0016491">
    <property type="term" value="F:oxidoreductase activity"/>
    <property type="evidence" value="ECO:0007669"/>
    <property type="project" value="UniProtKB-KW"/>
</dbReference>
<dbReference type="Gene3D" id="3.50.50.60">
    <property type="entry name" value="FAD/NAD(P)-binding domain"/>
    <property type="match status" value="2"/>
</dbReference>
<feature type="compositionally biased region" description="Low complexity" evidence="5">
    <location>
        <begin position="575"/>
        <end position="584"/>
    </location>
</feature>
<sequence>MSAAPGTDAGIDARPVDGAVYDLIIVGSGAGGLATAVTAAHLGLNVAVLEKAPVLGGTTAWSGGWLWVPRNPLATEAGIEEPAEAPMTYLRALMGNRAGDPQIRRYLETGPEMIRFFRDHTALAFVDGNRVPDFNDLPGAAPGGRSVCAAPFDGRRLGPWIDRLRPPLDIISLAGMGIASGADMKHFFAALRRPGSTLYVARRLARHGWDLLRHRRSMQLVNGNALVAALMRSALDRGVALFADAPVTALRQEGGAITGVTLASGATLSARRGVVLATGGFPHDPGLQRRLFAPEAGPLHHSAAPRDNSGDGLRLAEALGAQIRDDLSDAAAWAPVSRVPDGRGGWQNFPHLIDRAKPGIIAVRGRGERFTNEADSYHRFMRALFAATPDGVAPEAWLIADHRAQRRWGLGWARPAPFPLGRYRRNGYLKSGRTLRALAHACNLDPATLEATVARFNAAALAGEDPDFGRGASAYNRVQGDADHRPNPALGALTQGPFHAVRILPGSLGTFAGLDADEYARVRDGAGRPIPGLFAAGNDLSSIFAGQYPSGGITLGPAMTFGYIAARVAAGQLAPATDTPTTDTAKTESPVYGDPHAAF</sequence>
<feature type="domain" description="FAD-dependent oxidoreductase 2 FAD-binding" evidence="6">
    <location>
        <begin position="22"/>
        <end position="555"/>
    </location>
</feature>
<dbReference type="PANTHER" id="PTHR43400">
    <property type="entry name" value="FUMARATE REDUCTASE"/>
    <property type="match status" value="1"/>
</dbReference>
<protein>
    <submittedName>
        <fullName evidence="7">FAD-dependent oxidoreductase</fullName>
    </submittedName>
</protein>
<dbReference type="NCBIfam" id="NF004789">
    <property type="entry name" value="PRK06134.1"/>
    <property type="match status" value="1"/>
</dbReference>
<organism evidence="7 8">
    <name type="scientific">Pseudooceanicola albus</name>
    <dbReference type="NCBI Taxonomy" id="2692189"/>
    <lineage>
        <taxon>Bacteria</taxon>
        <taxon>Pseudomonadati</taxon>
        <taxon>Pseudomonadota</taxon>
        <taxon>Alphaproteobacteria</taxon>
        <taxon>Rhodobacterales</taxon>
        <taxon>Paracoccaceae</taxon>
        <taxon>Pseudooceanicola</taxon>
    </lineage>
</organism>
<dbReference type="InterPro" id="IPR027477">
    <property type="entry name" value="Succ_DH/fumarate_Rdtase_cat_sf"/>
</dbReference>
<comment type="cofactor">
    <cofactor evidence="1">
        <name>FAD</name>
        <dbReference type="ChEBI" id="CHEBI:57692"/>
    </cofactor>
</comment>
<dbReference type="PRINTS" id="PR00411">
    <property type="entry name" value="PNDRDTASEI"/>
</dbReference>
<dbReference type="Pfam" id="PF00890">
    <property type="entry name" value="FAD_binding_2"/>
    <property type="match status" value="1"/>
</dbReference>
<evidence type="ECO:0000256" key="1">
    <source>
        <dbReference type="ARBA" id="ARBA00001974"/>
    </source>
</evidence>
<evidence type="ECO:0000313" key="7">
    <source>
        <dbReference type="EMBL" id="MXN18928.1"/>
    </source>
</evidence>
<dbReference type="SUPFAM" id="SSF56425">
    <property type="entry name" value="Succinate dehydrogenase/fumarate reductase flavoprotein, catalytic domain"/>
    <property type="match status" value="1"/>
</dbReference>
<dbReference type="Proteomes" id="UP000477911">
    <property type="component" value="Unassembled WGS sequence"/>
</dbReference>
<gene>
    <name evidence="7" type="ORF">GR170_13850</name>
</gene>
<keyword evidence="8" id="KW-1185">Reference proteome</keyword>
<proteinExistence type="predicted"/>
<dbReference type="InterPro" id="IPR003953">
    <property type="entry name" value="FAD-dep_OxRdtase_2_FAD-bd"/>
</dbReference>
<keyword evidence="2" id="KW-0285">Flavoprotein</keyword>
<evidence type="ECO:0000259" key="6">
    <source>
        <dbReference type="Pfam" id="PF00890"/>
    </source>
</evidence>
<dbReference type="AlphaFoldDB" id="A0A6L7G616"/>